<evidence type="ECO:0000259" key="2">
    <source>
        <dbReference type="Pfam" id="PF22589"/>
    </source>
</evidence>
<feature type="domain" description="Sperm microtubule inner protein 1 C-terminal" evidence="2">
    <location>
        <begin position="74"/>
        <end position="174"/>
    </location>
</feature>
<dbReference type="PANTHER" id="PTHR35826">
    <property type="entry name" value="PROTEIN ATP6V1FNB-LIKE"/>
    <property type="match status" value="1"/>
</dbReference>
<keyword evidence="4" id="KW-1185">Reference proteome</keyword>
<feature type="coiled-coil region" evidence="1">
    <location>
        <begin position="56"/>
        <end position="83"/>
    </location>
</feature>
<dbReference type="EMBL" id="CARXXK010000001">
    <property type="protein sequence ID" value="CAI6350738.1"/>
    <property type="molecule type" value="Genomic_DNA"/>
</dbReference>
<keyword evidence="1" id="KW-0175">Coiled coil</keyword>
<dbReference type="PANTHER" id="PTHR35826:SF1">
    <property type="entry name" value="PROTEIN ATP6V1FNB-LIKE"/>
    <property type="match status" value="1"/>
</dbReference>
<accession>A0AAV0W4G0</accession>
<protein>
    <recommendedName>
        <fullName evidence="2">Sperm microtubule inner protein 1 C-terminal domain-containing protein</fullName>
    </recommendedName>
</protein>
<evidence type="ECO:0000256" key="1">
    <source>
        <dbReference type="SAM" id="Coils"/>
    </source>
</evidence>
<sequence length="197" mass="23295">MAMAELRHQMHMQEVEKKIKLLQMNWFIKNYEEANENPDKPKPTVSVQSTKLIDEIRGMRALIKDINGKLEEYQKEINAKEFEKPEETTPDISYMYPVPFDIEQQLYNGISRNEEGRYRYLKSRNRFSPDEKYRVCPTYSYKHGWNSNRMGPSVKPKHGRKQVLKKAMYSIHGITLYEKHPTQRPPNSAGNLEIESL</sequence>
<proteinExistence type="predicted"/>
<evidence type="ECO:0000313" key="4">
    <source>
        <dbReference type="Proteomes" id="UP001160148"/>
    </source>
</evidence>
<gene>
    <name evidence="3" type="ORF">MEUPH1_LOCUS7167</name>
</gene>
<evidence type="ECO:0000313" key="3">
    <source>
        <dbReference type="EMBL" id="CAI6350738.1"/>
    </source>
</evidence>
<dbReference type="InterPro" id="IPR054323">
    <property type="entry name" value="SPMIP1_C"/>
</dbReference>
<dbReference type="AlphaFoldDB" id="A0AAV0W4G0"/>
<reference evidence="3 4" key="1">
    <citation type="submission" date="2023-01" db="EMBL/GenBank/DDBJ databases">
        <authorList>
            <person name="Whitehead M."/>
        </authorList>
    </citation>
    <scope>NUCLEOTIDE SEQUENCE [LARGE SCALE GENOMIC DNA]</scope>
</reference>
<dbReference type="Proteomes" id="UP001160148">
    <property type="component" value="Unassembled WGS sequence"/>
</dbReference>
<organism evidence="3 4">
    <name type="scientific">Macrosiphum euphorbiae</name>
    <name type="common">potato aphid</name>
    <dbReference type="NCBI Taxonomy" id="13131"/>
    <lineage>
        <taxon>Eukaryota</taxon>
        <taxon>Metazoa</taxon>
        <taxon>Ecdysozoa</taxon>
        <taxon>Arthropoda</taxon>
        <taxon>Hexapoda</taxon>
        <taxon>Insecta</taxon>
        <taxon>Pterygota</taxon>
        <taxon>Neoptera</taxon>
        <taxon>Paraneoptera</taxon>
        <taxon>Hemiptera</taxon>
        <taxon>Sternorrhyncha</taxon>
        <taxon>Aphidomorpha</taxon>
        <taxon>Aphidoidea</taxon>
        <taxon>Aphididae</taxon>
        <taxon>Macrosiphini</taxon>
        <taxon>Macrosiphum</taxon>
    </lineage>
</organism>
<comment type="caution">
    <text evidence="3">The sequence shown here is derived from an EMBL/GenBank/DDBJ whole genome shotgun (WGS) entry which is preliminary data.</text>
</comment>
<name>A0AAV0W4G0_9HEMI</name>
<dbReference type="Pfam" id="PF22589">
    <property type="entry name" value="SPMIP1"/>
    <property type="match status" value="1"/>
</dbReference>